<evidence type="ECO:0000256" key="1">
    <source>
        <dbReference type="SAM" id="MobiDB-lite"/>
    </source>
</evidence>
<keyword evidence="3" id="KW-1185">Reference proteome</keyword>
<reference evidence="2" key="1">
    <citation type="submission" date="2015-04" db="UniProtKB">
        <authorList>
            <consortium name="EnsemblPlants"/>
        </authorList>
    </citation>
    <scope>IDENTIFICATION</scope>
</reference>
<protein>
    <submittedName>
        <fullName evidence="2">Uncharacterized protein</fullName>
    </submittedName>
</protein>
<feature type="region of interest" description="Disordered" evidence="1">
    <location>
        <begin position="140"/>
        <end position="169"/>
    </location>
</feature>
<sequence length="274" mass="29229">MPNADPPPSAMDLASRWLDRVQVTPTAARGGAASQPCWGGSWSPWPERDRSAPTTVKLVETVASGGTGQREQATGSSGDDRSPVVERRQTRPWSGRAVAGIGCRHGRGVAEQWQAAGDRRDRGGNRRLVRLATWQEAGAAVGNSGDGRETPLGPVRHSRETRSDSGGGNARTEAWLAMAEAGEARSVAAEPGAVRGGTTEVPVRHHEACRRGGGGWCSGRRLVEAEPSETRPLAVCGDWTAWGAGAVVPTRRRRFRWRWSNGTSVVDRQTEDGG</sequence>
<proteinExistence type="predicted"/>
<name>A0A0E0EPG0_9ORYZ</name>
<dbReference type="HOGENOM" id="CLU_1016991_0_0_1"/>
<dbReference type="AlphaFoldDB" id="A0A0E0EPG0"/>
<accession>A0A0E0EPG0</accession>
<dbReference type="Proteomes" id="UP000008021">
    <property type="component" value="Chromosome 9"/>
</dbReference>
<evidence type="ECO:0000313" key="2">
    <source>
        <dbReference type="EnsemblPlants" id="OMERI09G00590.1"/>
    </source>
</evidence>
<dbReference type="Gramene" id="OMERI09G00590.1">
    <property type="protein sequence ID" value="OMERI09G00590.1"/>
    <property type="gene ID" value="OMERI09G00590"/>
</dbReference>
<organism evidence="2">
    <name type="scientific">Oryza meridionalis</name>
    <dbReference type="NCBI Taxonomy" id="40149"/>
    <lineage>
        <taxon>Eukaryota</taxon>
        <taxon>Viridiplantae</taxon>
        <taxon>Streptophyta</taxon>
        <taxon>Embryophyta</taxon>
        <taxon>Tracheophyta</taxon>
        <taxon>Spermatophyta</taxon>
        <taxon>Magnoliopsida</taxon>
        <taxon>Liliopsida</taxon>
        <taxon>Poales</taxon>
        <taxon>Poaceae</taxon>
        <taxon>BOP clade</taxon>
        <taxon>Oryzoideae</taxon>
        <taxon>Oryzeae</taxon>
        <taxon>Oryzinae</taxon>
        <taxon>Oryza</taxon>
    </lineage>
</organism>
<reference evidence="2" key="2">
    <citation type="submission" date="2018-05" db="EMBL/GenBank/DDBJ databases">
        <title>OmerRS3 (Oryza meridionalis Reference Sequence Version 3).</title>
        <authorList>
            <person name="Zhang J."/>
            <person name="Kudrna D."/>
            <person name="Lee S."/>
            <person name="Talag J."/>
            <person name="Welchert J."/>
            <person name="Wing R.A."/>
        </authorList>
    </citation>
    <scope>NUCLEOTIDE SEQUENCE [LARGE SCALE GENOMIC DNA]</scope>
    <source>
        <strain evidence="2">cv. OR44</strain>
    </source>
</reference>
<feature type="region of interest" description="Disordered" evidence="1">
    <location>
        <begin position="21"/>
        <end position="94"/>
    </location>
</feature>
<dbReference type="EnsemblPlants" id="OMERI09G00590.1">
    <property type="protein sequence ID" value="OMERI09G00590.1"/>
    <property type="gene ID" value="OMERI09G00590"/>
</dbReference>
<feature type="compositionally biased region" description="Basic and acidic residues" evidence="1">
    <location>
        <begin position="78"/>
        <end position="89"/>
    </location>
</feature>
<evidence type="ECO:0000313" key="3">
    <source>
        <dbReference type="Proteomes" id="UP000008021"/>
    </source>
</evidence>